<feature type="domain" description="RRM" evidence="8">
    <location>
        <begin position="232"/>
        <end position="303"/>
    </location>
</feature>
<dbReference type="InterPro" id="IPR050374">
    <property type="entry name" value="RRT5_SRSF_SR"/>
</dbReference>
<feature type="region of interest" description="Disordered" evidence="7">
    <location>
        <begin position="839"/>
        <end position="868"/>
    </location>
</feature>
<comment type="subcellular location">
    <subcellularLocation>
        <location evidence="1">Nucleus</location>
    </subcellularLocation>
</comment>
<dbReference type="InterPro" id="IPR034420">
    <property type="entry name" value="RBM19_RRM4"/>
</dbReference>
<keyword evidence="4 6" id="KW-0694">RNA-binding</keyword>
<feature type="domain" description="RRM" evidence="8">
    <location>
        <begin position="520"/>
        <end position="592"/>
    </location>
</feature>
<feature type="domain" description="RRM" evidence="8">
    <location>
        <begin position="336"/>
        <end position="414"/>
    </location>
</feature>
<feature type="region of interest" description="Disordered" evidence="7">
    <location>
        <begin position="304"/>
        <end position="330"/>
    </location>
</feature>
<keyword evidence="5" id="KW-0539">Nucleus</keyword>
<evidence type="ECO:0000259" key="8">
    <source>
        <dbReference type="PROSITE" id="PS50102"/>
    </source>
</evidence>
<name>A0A6H5I8L6_9HYME</name>
<feature type="compositionally biased region" description="Basic and acidic residues" evidence="7">
    <location>
        <begin position="106"/>
        <end position="122"/>
    </location>
</feature>
<dbReference type="PANTHER" id="PTHR23003:SF58">
    <property type="entry name" value="RNA-BINDING PROTEIN 19-LIKE PROTEIN-RELATED"/>
    <property type="match status" value="1"/>
</dbReference>
<dbReference type="AlphaFoldDB" id="A0A6H5I8L6"/>
<evidence type="ECO:0000256" key="2">
    <source>
        <dbReference type="ARBA" id="ARBA00008033"/>
    </source>
</evidence>
<feature type="domain" description="RRM" evidence="8">
    <location>
        <begin position="749"/>
        <end position="829"/>
    </location>
</feature>
<feature type="region of interest" description="Disordered" evidence="7">
    <location>
        <begin position="162"/>
        <end position="192"/>
    </location>
</feature>
<feature type="domain" description="RRM" evidence="8">
    <location>
        <begin position="2"/>
        <end position="79"/>
    </location>
</feature>
<keyword evidence="3" id="KW-0677">Repeat</keyword>
<dbReference type="SUPFAM" id="SSF54928">
    <property type="entry name" value="RNA-binding domain, RBD"/>
    <property type="match status" value="5"/>
</dbReference>
<dbReference type="GO" id="GO:0005737">
    <property type="term" value="C:cytoplasm"/>
    <property type="evidence" value="ECO:0007669"/>
    <property type="project" value="TreeGrafter"/>
</dbReference>
<evidence type="ECO:0000313" key="9">
    <source>
        <dbReference type="EMBL" id="CAB0031378.1"/>
    </source>
</evidence>
<dbReference type="GO" id="GO:0003729">
    <property type="term" value="F:mRNA binding"/>
    <property type="evidence" value="ECO:0007669"/>
    <property type="project" value="TreeGrafter"/>
</dbReference>
<evidence type="ECO:0000256" key="3">
    <source>
        <dbReference type="ARBA" id="ARBA00022737"/>
    </source>
</evidence>
<protein>
    <recommendedName>
        <fullName evidence="8">RRM domain-containing protein</fullName>
    </recommendedName>
</protein>
<dbReference type="CDD" id="cd12318">
    <property type="entry name" value="RRM5_RBM19_like"/>
    <property type="match status" value="1"/>
</dbReference>
<feature type="region of interest" description="Disordered" evidence="7">
    <location>
        <begin position="606"/>
        <end position="644"/>
    </location>
</feature>
<dbReference type="CDD" id="cd12571">
    <property type="entry name" value="RRM6_RBM19"/>
    <property type="match status" value="1"/>
</dbReference>
<proteinExistence type="inferred from homology"/>
<dbReference type="FunFam" id="3.30.70.330:FF:000738">
    <property type="entry name" value="RNA-binding motif protein 19"/>
    <property type="match status" value="1"/>
</dbReference>
<dbReference type="PROSITE" id="PS50102">
    <property type="entry name" value="RRM"/>
    <property type="match status" value="6"/>
</dbReference>
<comment type="similarity">
    <text evidence="2">Belongs to the RRM MRD1 family.</text>
</comment>
<feature type="compositionally biased region" description="Acidic residues" evidence="7">
    <location>
        <begin position="626"/>
        <end position="638"/>
    </location>
</feature>
<dbReference type="Gene3D" id="3.30.70.330">
    <property type="match status" value="6"/>
</dbReference>
<feature type="compositionally biased region" description="Basic and acidic residues" evidence="7">
    <location>
        <begin position="606"/>
        <end position="625"/>
    </location>
</feature>
<dbReference type="InterPro" id="IPR000504">
    <property type="entry name" value="RRM_dom"/>
</dbReference>
<dbReference type="InterPro" id="IPR035979">
    <property type="entry name" value="RBD_domain_sf"/>
</dbReference>
<evidence type="ECO:0000256" key="6">
    <source>
        <dbReference type="PROSITE-ProRule" id="PRU00176"/>
    </source>
</evidence>
<evidence type="ECO:0000256" key="1">
    <source>
        <dbReference type="ARBA" id="ARBA00004123"/>
    </source>
</evidence>
<dbReference type="InterPro" id="IPR012677">
    <property type="entry name" value="Nucleotide-bd_a/b_plait_sf"/>
</dbReference>
<evidence type="ECO:0000256" key="7">
    <source>
        <dbReference type="SAM" id="MobiDB-lite"/>
    </source>
</evidence>
<dbReference type="Pfam" id="PF00076">
    <property type="entry name" value="RRM_1"/>
    <property type="match status" value="6"/>
</dbReference>
<feature type="domain" description="RRM" evidence="8">
    <location>
        <begin position="644"/>
        <end position="727"/>
    </location>
</feature>
<reference evidence="9 10" key="1">
    <citation type="submission" date="2020-02" db="EMBL/GenBank/DDBJ databases">
        <authorList>
            <person name="Ferguson B K."/>
        </authorList>
    </citation>
    <scope>NUCLEOTIDE SEQUENCE [LARGE SCALE GENOMIC DNA]</scope>
</reference>
<dbReference type="PANTHER" id="PTHR23003">
    <property type="entry name" value="RNA RECOGNITION MOTIF RRM DOMAIN CONTAINING PROTEIN"/>
    <property type="match status" value="1"/>
</dbReference>
<organism evidence="9 10">
    <name type="scientific">Trichogramma brassicae</name>
    <dbReference type="NCBI Taxonomy" id="86971"/>
    <lineage>
        <taxon>Eukaryota</taxon>
        <taxon>Metazoa</taxon>
        <taxon>Ecdysozoa</taxon>
        <taxon>Arthropoda</taxon>
        <taxon>Hexapoda</taxon>
        <taxon>Insecta</taxon>
        <taxon>Pterygota</taxon>
        <taxon>Neoptera</taxon>
        <taxon>Endopterygota</taxon>
        <taxon>Hymenoptera</taxon>
        <taxon>Apocrita</taxon>
        <taxon>Proctotrupomorpha</taxon>
        <taxon>Chalcidoidea</taxon>
        <taxon>Trichogrammatidae</taxon>
        <taxon>Trichogramma</taxon>
    </lineage>
</organism>
<gene>
    <name evidence="9" type="ORF">TBRA_LOCUS3348</name>
</gene>
<dbReference type="SMART" id="SM00360">
    <property type="entry name" value="RRM"/>
    <property type="match status" value="6"/>
</dbReference>
<dbReference type="InterPro" id="IPR034421">
    <property type="entry name" value="RBM19_RRM6"/>
</dbReference>
<accession>A0A6H5I8L6</accession>
<feature type="compositionally biased region" description="Acidic residues" evidence="7">
    <location>
        <begin position="164"/>
        <end position="178"/>
    </location>
</feature>
<feature type="compositionally biased region" description="Basic and acidic residues" evidence="7">
    <location>
        <begin position="179"/>
        <end position="192"/>
    </location>
</feature>
<evidence type="ECO:0000256" key="4">
    <source>
        <dbReference type="ARBA" id="ARBA00022884"/>
    </source>
</evidence>
<evidence type="ECO:0000313" key="10">
    <source>
        <dbReference type="Proteomes" id="UP000479190"/>
    </source>
</evidence>
<dbReference type="EMBL" id="CADCXV010000642">
    <property type="protein sequence ID" value="CAB0031378.1"/>
    <property type="molecule type" value="Genomic_DNA"/>
</dbReference>
<feature type="region of interest" description="Disordered" evidence="7">
    <location>
        <begin position="83"/>
        <end position="122"/>
    </location>
</feature>
<dbReference type="FunFam" id="3.30.70.330:FF:000277">
    <property type="entry name" value="RNA binding motif protein 19"/>
    <property type="match status" value="1"/>
</dbReference>
<sequence length="868" mass="99071">MSRLVIKNLPEGVTEDKIRNIFGEKGTITDIQLKYTKEGKFRRFGFVGYKSEEEAAAAHKALQKIFINNNRISVELCANLGDPSKPKSWSKYAPDSTKGLQHTKNKIKEKIPSVKKENETNETNEIKEIIQKHKNDPLFKEYLEGHLKGDKQNNELLQKLNSEGTDDESDSKDDENENSDAHQDADDVQKEDDLATKAISDKDYMELLKKKAKGETVIVKENVEKKYKKEFFTVKLKGLAYNHKKKDIKNFFKGIPVKSIRVPQKIKGIAYAGFKTEKLMNNALNKNRSFLDGKQITVTVYTKKNEEDKSEDQKSNPRWKKQEDTLKDEESIGESGRIFLRNLSYTTTEDEIREIFEKYGQLTEVNLPVDITTRKIKGFGTVTFLFPEHAVKAFSELDGTVHCGRLLHLLPAKSATTVLDLLDQDGLTFKQKKELQQKAQANSSHNWNTLFLGQNAVADAVAKAYGTTKEKVLDDNSGTSMAVRLALGETQLVQETQKFLEQNGVKLTAFNQAPKERSTTVILVKNLPAGTQVQEIERLFAQYGELGRVILPPSGITALVEFFEPYEARKAFKKLAYSKFKHMPLYLEWAPNESFVDNTPRKMENNVKINEEEKKKEAEKMVAEKEESEEEEDEEDNQQPEPETTLFVKNLNFNTTDESLKKHFIKCGKIDYATVTTKTDLNDPANKLSVGYGFVRYKLKSDADRALKELQFSLLDGKTLELKLSERTLSSEAKPFIKKTTKITEQTGTKIMVKNLPFQANADEVKDLFKVFGELKAVRLPKKLATDTRHRGFGFVEFYTKKEAKRAFKALCQSTHLYGRRLVLEWAQTEENVEDLRKRTAKHFHEEDPSAKRSKKSTLNPEDMGLAE</sequence>
<dbReference type="InterPro" id="IPR034423">
    <property type="entry name" value="RBM19_RRM5"/>
</dbReference>
<dbReference type="Proteomes" id="UP000479190">
    <property type="component" value="Unassembled WGS sequence"/>
</dbReference>
<keyword evidence="10" id="KW-1185">Reference proteome</keyword>
<feature type="compositionally biased region" description="Basic and acidic residues" evidence="7">
    <location>
        <begin position="839"/>
        <end position="851"/>
    </location>
</feature>
<evidence type="ECO:0000256" key="5">
    <source>
        <dbReference type="ARBA" id="ARBA00023242"/>
    </source>
</evidence>
<dbReference type="GO" id="GO:0005634">
    <property type="term" value="C:nucleus"/>
    <property type="evidence" value="ECO:0007669"/>
    <property type="project" value="UniProtKB-SubCell"/>
</dbReference>
<dbReference type="CDD" id="cd12569">
    <property type="entry name" value="RRM4_RBM19"/>
    <property type="match status" value="1"/>
</dbReference>
<dbReference type="OrthoDB" id="439639at2759"/>
<dbReference type="GO" id="GO:1990904">
    <property type="term" value="C:ribonucleoprotein complex"/>
    <property type="evidence" value="ECO:0007669"/>
    <property type="project" value="TreeGrafter"/>
</dbReference>